<dbReference type="EMBL" id="VZRL01005177">
    <property type="protein sequence ID" value="NWV26629.1"/>
    <property type="molecule type" value="Genomic_DNA"/>
</dbReference>
<evidence type="ECO:0000259" key="2">
    <source>
        <dbReference type="Pfam" id="PF17751"/>
    </source>
</evidence>
<dbReference type="Pfam" id="PF22669">
    <property type="entry name" value="Exo_endo_phos2"/>
    <property type="match status" value="1"/>
</dbReference>
<dbReference type="InterPro" id="IPR046985">
    <property type="entry name" value="IP5"/>
</dbReference>
<dbReference type="InterPro" id="IPR036691">
    <property type="entry name" value="Endo/exonu/phosph_ase_sf"/>
</dbReference>
<dbReference type="OrthoDB" id="62798at2759"/>
<evidence type="ECO:0000256" key="1">
    <source>
        <dbReference type="ARBA" id="ARBA00005910"/>
    </source>
</evidence>
<comment type="caution">
    <text evidence="4">The sequence shown here is derived from an EMBL/GenBank/DDBJ whole genome shotgun (WGS) entry which is preliminary data.</text>
</comment>
<dbReference type="GO" id="GO:0046627">
    <property type="term" value="P:negative regulation of insulin receptor signaling pathway"/>
    <property type="evidence" value="ECO:0007669"/>
    <property type="project" value="TreeGrafter"/>
</dbReference>
<dbReference type="Gene3D" id="3.60.10.10">
    <property type="entry name" value="Endonuclease/exonuclease/phosphatase"/>
    <property type="match status" value="1"/>
</dbReference>
<reference evidence="4 5" key="1">
    <citation type="submission" date="2019-09" db="EMBL/GenBank/DDBJ databases">
        <title>Bird 10,000 Genomes (B10K) Project - Family phase.</title>
        <authorList>
            <person name="Zhang G."/>
        </authorList>
    </citation>
    <scope>NUCLEOTIDE SEQUENCE [LARGE SCALE GENOMIC DNA]</scope>
    <source>
        <strain evidence="4">B10K-DU-029-52</strain>
    </source>
</reference>
<accession>A0A7K6DI65</accession>
<dbReference type="PANTHER" id="PTHR11200:SF117">
    <property type="entry name" value="INOSITOL POLYPHOSPHATE 5-PHOSPHATASE K"/>
    <property type="match status" value="1"/>
</dbReference>
<evidence type="ECO:0000259" key="3">
    <source>
        <dbReference type="Pfam" id="PF22669"/>
    </source>
</evidence>
<feature type="non-terminal residue" evidence="4">
    <location>
        <position position="1"/>
    </location>
</feature>
<evidence type="ECO:0000313" key="4">
    <source>
        <dbReference type="EMBL" id="NWV26629.1"/>
    </source>
</evidence>
<dbReference type="Pfam" id="PF17751">
    <property type="entry name" value="SKICH"/>
    <property type="match status" value="1"/>
</dbReference>
<organism evidence="4 5">
    <name type="scientific">Origma solitaria</name>
    <dbReference type="NCBI Taxonomy" id="720586"/>
    <lineage>
        <taxon>Eukaryota</taxon>
        <taxon>Metazoa</taxon>
        <taxon>Chordata</taxon>
        <taxon>Craniata</taxon>
        <taxon>Vertebrata</taxon>
        <taxon>Euteleostomi</taxon>
        <taxon>Archelosauria</taxon>
        <taxon>Archosauria</taxon>
        <taxon>Dinosauria</taxon>
        <taxon>Saurischia</taxon>
        <taxon>Theropoda</taxon>
        <taxon>Coelurosauria</taxon>
        <taxon>Aves</taxon>
        <taxon>Neognathae</taxon>
        <taxon>Neoaves</taxon>
        <taxon>Telluraves</taxon>
        <taxon>Australaves</taxon>
        <taxon>Passeriformes</taxon>
        <taxon>Meliphagoidea</taxon>
        <taxon>Acanthizidae</taxon>
        <taxon>Origma</taxon>
    </lineage>
</organism>
<dbReference type="Proteomes" id="UP000571324">
    <property type="component" value="Unassembled WGS sequence"/>
</dbReference>
<dbReference type="FunFam" id="2.60.40.2840:FF:000003">
    <property type="entry name" value="Phosphatidylinositol 4,5-bisphosphate 5-phosphatase A"/>
    <property type="match status" value="1"/>
</dbReference>
<dbReference type="SUPFAM" id="SSF56219">
    <property type="entry name" value="DNase I-like"/>
    <property type="match status" value="1"/>
</dbReference>
<dbReference type="GO" id="GO:0016312">
    <property type="term" value="F:inositol bisphosphate phosphatase activity"/>
    <property type="evidence" value="ECO:0007669"/>
    <property type="project" value="TreeGrafter"/>
</dbReference>
<dbReference type="PANTHER" id="PTHR11200">
    <property type="entry name" value="INOSITOL 5-PHOSPHATASE"/>
    <property type="match status" value="1"/>
</dbReference>
<dbReference type="Gene3D" id="2.60.40.2840">
    <property type="match status" value="1"/>
</dbReference>
<dbReference type="GO" id="GO:0051898">
    <property type="term" value="P:negative regulation of phosphatidylinositol 3-kinase/protein kinase B signal transduction"/>
    <property type="evidence" value="ECO:0007669"/>
    <property type="project" value="TreeGrafter"/>
</dbReference>
<dbReference type="GO" id="GO:0034485">
    <property type="term" value="F:phosphatidylinositol-3,4,5-trisphosphate 5-phosphatase activity"/>
    <property type="evidence" value="ECO:0007669"/>
    <property type="project" value="TreeGrafter"/>
</dbReference>
<dbReference type="GO" id="GO:0045719">
    <property type="term" value="P:negative regulation of glycogen biosynthetic process"/>
    <property type="evidence" value="ECO:0007669"/>
    <property type="project" value="TreeGrafter"/>
</dbReference>
<sequence>QLNMAKKKEAFLKEFKEGPLHFKPTYKFDLYSEVYDTSEKKRKPAWTDRILWKVKNLCEVVSKEGEFPEEEHLISVTLNSYASHMSYGISDHKPVTGTFRLEMKPLFSDPLVVLNPEGEWSAKRDAFIRYSTVPDFPRSAWDWIGLFQAHFRHLNDYVTYAWVEDDEFYSDKDSKQIYMSASEIPVKGGEFLLCYFSNNLQSVVGISEPFQV</sequence>
<gene>
    <name evidence="4" type="primary">Inpp5k</name>
    <name evidence="4" type="ORF">ORISOL_R11214</name>
</gene>
<feature type="non-terminal residue" evidence="4">
    <location>
        <position position="212"/>
    </location>
</feature>
<dbReference type="GO" id="GO:0005886">
    <property type="term" value="C:plasma membrane"/>
    <property type="evidence" value="ECO:0007669"/>
    <property type="project" value="TreeGrafter"/>
</dbReference>
<dbReference type="InterPro" id="IPR041611">
    <property type="entry name" value="SKICH"/>
</dbReference>
<protein>
    <submittedName>
        <fullName evidence="4">INP5K phosphatase</fullName>
    </submittedName>
</protein>
<proteinExistence type="inferred from homology"/>
<feature type="domain" description="SKICH" evidence="2">
    <location>
        <begin position="112"/>
        <end position="212"/>
    </location>
</feature>
<keyword evidence="5" id="KW-1185">Reference proteome</keyword>
<dbReference type="GO" id="GO:0005783">
    <property type="term" value="C:endoplasmic reticulum"/>
    <property type="evidence" value="ECO:0007669"/>
    <property type="project" value="TreeGrafter"/>
</dbReference>
<dbReference type="GO" id="GO:0001726">
    <property type="term" value="C:ruffle"/>
    <property type="evidence" value="ECO:0007669"/>
    <property type="project" value="TreeGrafter"/>
</dbReference>
<dbReference type="GO" id="GO:0046856">
    <property type="term" value="P:phosphatidylinositol dephosphorylation"/>
    <property type="evidence" value="ECO:0007669"/>
    <property type="project" value="InterPro"/>
</dbReference>
<dbReference type="InterPro" id="IPR000300">
    <property type="entry name" value="IPPc"/>
</dbReference>
<name>A0A7K6DI65_9PASS</name>
<dbReference type="GO" id="GO:0004439">
    <property type="term" value="F:phosphatidylinositol-4,5-bisphosphate 5-phosphatase activity"/>
    <property type="evidence" value="ECO:0007669"/>
    <property type="project" value="TreeGrafter"/>
</dbReference>
<dbReference type="AlphaFoldDB" id="A0A7K6DI65"/>
<feature type="domain" description="Inositol polyphosphate-related phosphatase" evidence="3">
    <location>
        <begin position="1"/>
        <end position="97"/>
    </location>
</feature>
<evidence type="ECO:0000313" key="5">
    <source>
        <dbReference type="Proteomes" id="UP000571324"/>
    </source>
</evidence>
<comment type="similarity">
    <text evidence="1">Belongs to the inositol 1,4,5-trisphosphate 5-phosphatase type II family.</text>
</comment>